<proteinExistence type="predicted"/>
<dbReference type="EMBL" id="JAHQIW010003609">
    <property type="protein sequence ID" value="KAJ1359421.1"/>
    <property type="molecule type" value="Genomic_DNA"/>
</dbReference>
<accession>A0AAD5N0R2</accession>
<keyword evidence="1" id="KW-0472">Membrane</keyword>
<name>A0AAD5N0R2_PARTN</name>
<dbReference type="Proteomes" id="UP001196413">
    <property type="component" value="Unassembled WGS sequence"/>
</dbReference>
<keyword evidence="3" id="KW-1185">Reference proteome</keyword>
<evidence type="ECO:0000313" key="2">
    <source>
        <dbReference type="EMBL" id="KAJ1359421.1"/>
    </source>
</evidence>
<feature type="transmembrane region" description="Helical" evidence="1">
    <location>
        <begin position="29"/>
        <end position="50"/>
    </location>
</feature>
<sequence>MGDVAGTMKTNDETKMKFAMKIVRYSTNLFLILPLTMTPAVWGCGVMPLGQANSRMFKVMGFTTLPPNMVYAATTDVSAQVPGMASSKDGAQAFVSRLVMQTSPPWRTNCVVVDNSVTGVCLKMGNMECGMTIMPISTNHTSIPRTSSWRFGRHPCGKM</sequence>
<organism evidence="2 3">
    <name type="scientific">Parelaphostrongylus tenuis</name>
    <name type="common">Meningeal worm</name>
    <dbReference type="NCBI Taxonomy" id="148309"/>
    <lineage>
        <taxon>Eukaryota</taxon>
        <taxon>Metazoa</taxon>
        <taxon>Ecdysozoa</taxon>
        <taxon>Nematoda</taxon>
        <taxon>Chromadorea</taxon>
        <taxon>Rhabditida</taxon>
        <taxon>Rhabditina</taxon>
        <taxon>Rhabditomorpha</taxon>
        <taxon>Strongyloidea</taxon>
        <taxon>Metastrongylidae</taxon>
        <taxon>Parelaphostrongylus</taxon>
    </lineage>
</organism>
<comment type="caution">
    <text evidence="2">The sequence shown here is derived from an EMBL/GenBank/DDBJ whole genome shotgun (WGS) entry which is preliminary data.</text>
</comment>
<protein>
    <submittedName>
        <fullName evidence="2">Uncharacterized protein</fullName>
    </submittedName>
</protein>
<reference evidence="2" key="1">
    <citation type="submission" date="2021-06" db="EMBL/GenBank/DDBJ databases">
        <title>Parelaphostrongylus tenuis whole genome reference sequence.</title>
        <authorList>
            <person name="Garwood T.J."/>
            <person name="Larsen P.A."/>
            <person name="Fountain-Jones N.M."/>
            <person name="Garbe J.R."/>
            <person name="Macchietto M.G."/>
            <person name="Kania S.A."/>
            <person name="Gerhold R.W."/>
            <person name="Richards J.E."/>
            <person name="Wolf T.M."/>
        </authorList>
    </citation>
    <scope>NUCLEOTIDE SEQUENCE</scope>
    <source>
        <strain evidence="2">MNPRO001-30</strain>
        <tissue evidence="2">Meninges</tissue>
    </source>
</reference>
<evidence type="ECO:0000256" key="1">
    <source>
        <dbReference type="SAM" id="Phobius"/>
    </source>
</evidence>
<dbReference type="AlphaFoldDB" id="A0AAD5N0R2"/>
<gene>
    <name evidence="2" type="ORF">KIN20_018146</name>
</gene>
<keyword evidence="1" id="KW-1133">Transmembrane helix</keyword>
<keyword evidence="1" id="KW-0812">Transmembrane</keyword>
<evidence type="ECO:0000313" key="3">
    <source>
        <dbReference type="Proteomes" id="UP001196413"/>
    </source>
</evidence>